<dbReference type="AlphaFoldDB" id="Q8C8F1"/>
<organism evidence="1">
    <name type="scientific">Mus musculus</name>
    <name type="common">Mouse</name>
    <dbReference type="NCBI Taxonomy" id="10090"/>
    <lineage>
        <taxon>Eukaryota</taxon>
        <taxon>Metazoa</taxon>
        <taxon>Chordata</taxon>
        <taxon>Craniata</taxon>
        <taxon>Vertebrata</taxon>
        <taxon>Euteleostomi</taxon>
        <taxon>Mammalia</taxon>
        <taxon>Eutheria</taxon>
        <taxon>Euarchontoglires</taxon>
        <taxon>Glires</taxon>
        <taxon>Rodentia</taxon>
        <taxon>Myomorpha</taxon>
        <taxon>Muroidea</taxon>
        <taxon>Muridae</taxon>
        <taxon>Murinae</taxon>
        <taxon>Mus</taxon>
        <taxon>Mus</taxon>
    </lineage>
</organism>
<proteinExistence type="evidence at transcript level"/>
<accession>Q8C8F1</accession>
<reference evidence="1" key="6">
    <citation type="journal article" date="2002" name="Nature">
        <title>Analysis of the mouse transcriptome based on functional annotation of 60,770 full-length cDNAs.</title>
        <authorList>
            <consortium name="The FANTOM Consortium and the RIKEN Genome Exploration Research Group Phase I and II Team"/>
        </authorList>
    </citation>
    <scope>NUCLEOTIDE SEQUENCE</scope>
    <source>
        <strain evidence="1">C57BL/6J</strain>
        <tissue evidence="1">Cerebellum</tissue>
    </source>
</reference>
<reference evidence="1" key="1">
    <citation type="journal article" date="1999" name="Methods Enzymol.">
        <title>High-efficiency full-length cDNA cloning.</title>
        <authorList>
            <person name="Carninci P."/>
            <person name="Hayashizaki Y."/>
        </authorList>
    </citation>
    <scope>NUCLEOTIDE SEQUENCE</scope>
    <source>
        <strain evidence="1">C57BL/6J</strain>
        <tissue evidence="1">Cerebellum</tissue>
    </source>
</reference>
<reference evidence="1" key="7">
    <citation type="journal article" date="2005" name="Science">
        <title>The Transcriptional Landscape of the Mammalian Genome.</title>
        <authorList>
            <consortium name="The FANTOM Consortium"/>
            <consortium name="Riken Genome Exploration Research Group and Genome Science Group (Genome Network Project Core Group)"/>
        </authorList>
    </citation>
    <scope>NUCLEOTIDE SEQUENCE</scope>
    <source>
        <strain evidence="1">C57BL/6J</strain>
        <tissue evidence="1">Cerebellum</tissue>
    </source>
</reference>
<sequence length="101" mass="12199">MAKAFNDYDIYFELPDIHINTYSFVLHMISPFKCLHFSEIHLKLLSILSFLQQICLLTTYSTCSQFRIVYNNLLWSVMIPNIYYICDPYFWKKSHQTVFLR</sequence>
<reference evidence="1" key="8">
    <citation type="journal article" date="2005" name="Science">
        <title>Antisense Transcription in the Mammalian Transcriptome.</title>
        <authorList>
            <consortium name="RIKEN Genome Exploration Research Group and Genome Science Group (Genome Network Project Core Group) and the FANTOM Consortium"/>
        </authorList>
    </citation>
    <scope>NUCLEOTIDE SEQUENCE</scope>
    <source>
        <strain evidence="1">C57BL/6J</strain>
        <tissue evidence="1">Cerebellum</tissue>
    </source>
</reference>
<evidence type="ECO:0000313" key="1">
    <source>
        <dbReference type="EMBL" id="BAC33013.1"/>
    </source>
</evidence>
<reference evidence="1" key="4">
    <citation type="journal article" date="2001" name="Nature">
        <title>Functional annotation of a full-length mouse cDNA collection.</title>
        <authorList>
            <consortium name="The RIKEN Genome Exploration Research Group Phase II Team and the FANTOM Consortium"/>
        </authorList>
    </citation>
    <scope>NUCLEOTIDE SEQUENCE</scope>
    <source>
        <strain evidence="1">C57BL/6J</strain>
        <tissue evidence="1">Cerebellum</tissue>
    </source>
</reference>
<reference evidence="1" key="2">
    <citation type="journal article" date="2000" name="Genome Res.">
        <title>Normalization and subtraction of cap-trapper-selected cDNAs to prepare full-length cDNA libraries for rapid discovery of new genes.</title>
        <authorList>
            <person name="Carninci P."/>
            <person name="Shibata Y."/>
            <person name="Hayatsu N."/>
            <person name="Sugahara Y."/>
            <person name="Shibata K."/>
            <person name="Itoh M."/>
            <person name="Konno H."/>
            <person name="Okazaki Y."/>
            <person name="Muramatsu M."/>
            <person name="Hayashizaki Y."/>
        </authorList>
    </citation>
    <scope>NUCLEOTIDE SEQUENCE</scope>
    <source>
        <strain evidence="1">C57BL/6J</strain>
        <tissue evidence="1">Cerebellum</tissue>
    </source>
</reference>
<feature type="non-terminal residue" evidence="1">
    <location>
        <position position="101"/>
    </location>
</feature>
<dbReference type="EMBL" id="AK047278">
    <property type="protein sequence ID" value="BAC33013.1"/>
    <property type="molecule type" value="mRNA"/>
</dbReference>
<protein>
    <submittedName>
        <fullName evidence="1">Uncharacterized protein</fullName>
    </submittedName>
</protein>
<reference evidence="1" key="3">
    <citation type="journal article" date="2000" name="Genome Res.">
        <title>RIKEN integrated sequence analysis (RISA) system--384-format sequencing pipeline with 384 multicapillary sequencer.</title>
        <authorList>
            <person name="Shibata K."/>
            <person name="Itoh M."/>
            <person name="Aizawa K."/>
            <person name="Nagaoka S."/>
            <person name="Sasaki N."/>
            <person name="Carninci P."/>
            <person name="Konno H."/>
            <person name="Akiyama J."/>
            <person name="Nishi K."/>
            <person name="Kitsunai T."/>
            <person name="Tashiro H."/>
            <person name="Itoh M."/>
            <person name="Sumi N."/>
            <person name="Ishii Y."/>
            <person name="Nakamura S."/>
            <person name="Hazama M."/>
            <person name="Nishine T."/>
            <person name="Harada A."/>
            <person name="Yamamoto R."/>
            <person name="Matsumoto H."/>
            <person name="Sakaguchi S."/>
            <person name="Ikegami T."/>
            <person name="Kashiwagi K."/>
            <person name="Fujiwake S."/>
            <person name="Inoue K."/>
            <person name="Togawa Y."/>
            <person name="Izawa M."/>
            <person name="Ohara E."/>
            <person name="Watahiki M."/>
            <person name="Yoneda Y."/>
            <person name="Ishikawa T."/>
            <person name="Ozawa K."/>
            <person name="Tanaka T."/>
            <person name="Matsuura S."/>
            <person name="Kawai J."/>
            <person name="Okazaki Y."/>
            <person name="Muramatsu M."/>
            <person name="Inoue Y."/>
            <person name="Kira A."/>
            <person name="Hayashizaki Y."/>
        </authorList>
    </citation>
    <scope>NUCLEOTIDE SEQUENCE</scope>
    <source>
        <strain evidence="1">C57BL/6J</strain>
        <tissue evidence="1">Cerebellum</tissue>
    </source>
</reference>
<name>Q8C8F1_MOUSE</name>
<reference evidence="1" key="5">
    <citation type="submission" date="2001-07" db="EMBL/GenBank/DDBJ databases">
        <authorList>
            <person name="Adachi J."/>
            <person name="Aizawa K."/>
            <person name="Akimura T."/>
            <person name="Arakawa T."/>
            <person name="Bono H."/>
            <person name="Carninci P."/>
            <person name="Fukuda S."/>
            <person name="Furuno M."/>
            <person name="Hanagaki T."/>
            <person name="Hara A."/>
            <person name="Hashizume W."/>
            <person name="Hayashida K."/>
            <person name="Hayatsu N."/>
            <person name="Hiramoto K."/>
            <person name="Hiraoka T."/>
            <person name="Hirozane T."/>
            <person name="Hori F."/>
            <person name="Imotani K."/>
            <person name="Ishii Y."/>
            <person name="Itoh M."/>
            <person name="Kagawa I."/>
            <person name="Kasukawa T."/>
            <person name="Katoh H."/>
            <person name="Kawai J."/>
            <person name="Kojima Y."/>
            <person name="Kondo S."/>
            <person name="Konno H."/>
            <person name="Kouda M."/>
            <person name="Koya S."/>
            <person name="Kurihara C."/>
            <person name="Matsuyama T."/>
            <person name="Miyazaki A."/>
            <person name="Murata M."/>
            <person name="Nakamura M."/>
            <person name="Nishi K."/>
            <person name="Nomura K."/>
            <person name="Numazaki R."/>
            <person name="Ohno M."/>
            <person name="Ohsato N."/>
            <person name="Okazaki Y."/>
            <person name="Saito R."/>
            <person name="Saitoh H."/>
            <person name="Sakai C."/>
            <person name="Sakai K."/>
            <person name="Sakazume N."/>
            <person name="Sano H."/>
            <person name="Sasaki D."/>
            <person name="Shibata K."/>
            <person name="Shinagawa A."/>
            <person name="Shiraki T."/>
            <person name="Sogabe Y."/>
            <person name="Tagami M."/>
            <person name="Tagawa A."/>
            <person name="Takahashi F."/>
            <person name="Takaku-Akahira S."/>
            <person name="Takeda Y."/>
            <person name="Tanaka T."/>
            <person name="Tomaru A."/>
            <person name="Toya T."/>
            <person name="Yasunishi A."/>
            <person name="Muramatsu M."/>
            <person name="Hayashizaki Y."/>
        </authorList>
    </citation>
    <scope>NUCLEOTIDE SEQUENCE</scope>
    <source>
        <strain evidence="1">C57BL/6J</strain>
        <tissue evidence="1">Cerebellum</tissue>
    </source>
</reference>